<accession>A0A939T2L7</accession>
<feature type="transmembrane region" description="Helical" evidence="8">
    <location>
        <begin position="429"/>
        <end position="447"/>
    </location>
</feature>
<evidence type="ECO:0000259" key="9">
    <source>
        <dbReference type="Pfam" id="PF02687"/>
    </source>
</evidence>
<feature type="compositionally biased region" description="Polar residues" evidence="7">
    <location>
        <begin position="112"/>
        <end position="137"/>
    </location>
</feature>
<organism evidence="11 12">
    <name type="scientific">Actinomadura barringtoniae</name>
    <dbReference type="NCBI Taxonomy" id="1427535"/>
    <lineage>
        <taxon>Bacteria</taxon>
        <taxon>Bacillati</taxon>
        <taxon>Actinomycetota</taxon>
        <taxon>Actinomycetes</taxon>
        <taxon>Streptosporangiales</taxon>
        <taxon>Thermomonosporaceae</taxon>
        <taxon>Actinomadura</taxon>
    </lineage>
</organism>
<dbReference type="EMBL" id="JAGEOJ010000009">
    <property type="protein sequence ID" value="MBO2449856.1"/>
    <property type="molecule type" value="Genomic_DNA"/>
</dbReference>
<feature type="transmembrane region" description="Helical" evidence="8">
    <location>
        <begin position="350"/>
        <end position="374"/>
    </location>
</feature>
<feature type="domain" description="ABC3 transporter permease C-terminal" evidence="9">
    <location>
        <begin position="710"/>
        <end position="826"/>
    </location>
</feature>
<dbReference type="AlphaFoldDB" id="A0A939T2L7"/>
<dbReference type="Proteomes" id="UP000669179">
    <property type="component" value="Unassembled WGS sequence"/>
</dbReference>
<feature type="transmembrane region" description="Helical" evidence="8">
    <location>
        <begin position="757"/>
        <end position="780"/>
    </location>
</feature>
<feature type="region of interest" description="Disordered" evidence="7">
    <location>
        <begin position="112"/>
        <end position="145"/>
    </location>
</feature>
<dbReference type="GO" id="GO:0022857">
    <property type="term" value="F:transmembrane transporter activity"/>
    <property type="evidence" value="ECO:0007669"/>
    <property type="project" value="TreeGrafter"/>
</dbReference>
<dbReference type="PANTHER" id="PTHR30572">
    <property type="entry name" value="MEMBRANE COMPONENT OF TRANSPORTER-RELATED"/>
    <property type="match status" value="1"/>
</dbReference>
<evidence type="ECO:0000313" key="12">
    <source>
        <dbReference type="Proteomes" id="UP000669179"/>
    </source>
</evidence>
<feature type="domain" description="ABC3 transporter permease C-terminal" evidence="9">
    <location>
        <begin position="267"/>
        <end position="384"/>
    </location>
</feature>
<protein>
    <submittedName>
        <fullName evidence="11">ABC transporter permease</fullName>
    </submittedName>
</protein>
<feature type="transmembrane region" description="Helical" evidence="8">
    <location>
        <begin position="316"/>
        <end position="338"/>
    </location>
</feature>
<evidence type="ECO:0000313" key="11">
    <source>
        <dbReference type="EMBL" id="MBO2449856.1"/>
    </source>
</evidence>
<proteinExistence type="inferred from homology"/>
<keyword evidence="4 8" id="KW-1133">Transmembrane helix</keyword>
<feature type="domain" description="MacB-like periplasmic core" evidence="10">
    <location>
        <begin position="484"/>
        <end position="672"/>
    </location>
</feature>
<feature type="domain" description="MacB-like periplasmic core" evidence="10">
    <location>
        <begin position="17"/>
        <end position="205"/>
    </location>
</feature>
<evidence type="ECO:0000256" key="5">
    <source>
        <dbReference type="ARBA" id="ARBA00023136"/>
    </source>
</evidence>
<keyword evidence="2" id="KW-1003">Cell membrane</keyword>
<feature type="transmembrane region" description="Helical" evidence="8">
    <location>
        <begin position="800"/>
        <end position="820"/>
    </location>
</feature>
<keyword evidence="3 8" id="KW-0812">Transmembrane</keyword>
<comment type="subcellular location">
    <subcellularLocation>
        <location evidence="1">Cell membrane</location>
        <topology evidence="1">Multi-pass membrane protein</topology>
    </subcellularLocation>
</comment>
<evidence type="ECO:0000256" key="2">
    <source>
        <dbReference type="ARBA" id="ARBA00022475"/>
    </source>
</evidence>
<name>A0A939T2L7_9ACTN</name>
<keyword evidence="5 8" id="KW-0472">Membrane</keyword>
<dbReference type="InterPro" id="IPR050250">
    <property type="entry name" value="Macrolide_Exporter_MacB"/>
</dbReference>
<feature type="transmembrane region" description="Helical" evidence="8">
    <location>
        <begin position="401"/>
        <end position="422"/>
    </location>
</feature>
<dbReference type="PANTHER" id="PTHR30572:SF4">
    <property type="entry name" value="ABC TRANSPORTER PERMEASE YTRF"/>
    <property type="match status" value="1"/>
</dbReference>
<evidence type="ECO:0000256" key="4">
    <source>
        <dbReference type="ARBA" id="ARBA00022989"/>
    </source>
</evidence>
<comment type="similarity">
    <text evidence="6">Belongs to the ABC-4 integral membrane protein family.</text>
</comment>
<evidence type="ECO:0000256" key="6">
    <source>
        <dbReference type="ARBA" id="ARBA00038076"/>
    </source>
</evidence>
<feature type="transmembrane region" description="Helical" evidence="8">
    <location>
        <begin position="704"/>
        <end position="732"/>
    </location>
</feature>
<gene>
    <name evidence="11" type="ORF">J4573_22330</name>
</gene>
<evidence type="ECO:0000259" key="10">
    <source>
        <dbReference type="Pfam" id="PF12704"/>
    </source>
</evidence>
<feature type="transmembrane region" description="Helical" evidence="8">
    <location>
        <begin position="485"/>
        <end position="505"/>
    </location>
</feature>
<feature type="transmembrane region" description="Helical" evidence="8">
    <location>
        <begin position="16"/>
        <end position="36"/>
    </location>
</feature>
<dbReference type="GO" id="GO:0005886">
    <property type="term" value="C:plasma membrane"/>
    <property type="evidence" value="ECO:0007669"/>
    <property type="project" value="UniProtKB-SubCell"/>
</dbReference>
<evidence type="ECO:0000256" key="3">
    <source>
        <dbReference type="ARBA" id="ARBA00022692"/>
    </source>
</evidence>
<sequence length="834" mass="86873">MGKVTLRNLAAHKIRLVLTAISVILGVAFVAGTLIFTDTMNKQFDDLFNKVGKNVAVDVRAKKIVDEGESDGNTALPVPASVLEKVRAIPGVKNPIGNVNGYAAAVGSNGKTIGSEQNGPPQIGTNWNPAGSGNDLSSGRPPAGPHEVAIDEATAKKGGFKLGDTIKVAVQGPPQQMKVVGLIDTGNLMGATVTAFDTPTAQRLMLKPGYFSDIEMGSTGPSEAQLRDSVAKVLPGNYEAVTGTKLRDESKSEIGKMMSFFRTFLLVFAFISIFVGAFIIFNTFSMLVAQRTRELALLRAIGAARPQVTRAVIGEAVAVGFVGSTIGLAAGAGLASLLQAQMMKDSASGLVFTATPVIWSYAVGILVTVISAYFPARRAAKVPPVAAMRDDVALPQRSLRIRVALGSTITLIGAALISLGLFGGGSNPVLPVGVGVFLVFIGIAMLAPVISVPVIKVLGAPFAALMGTPGRLAQQNALRNPRRTAATAAALMIGLALITTVNVMGASMRASVEAQVDKQFGADYIIEPTGAGGVGDEVAKKVSGTPGVDAASPVYTGNAKINGKRAAYVSGDMGVLVPGARIKLLTGNANVGNDGMMVDKDTAKKQKWAVGSTVPVLFPDGKSQQLRVTGVYDKSDMIGPRLIAQPVYMAHTARPTVDSIVVNAANTNATTKTAIENTLKEYPNLKVSDQAAIKKDARKQVDSFVTFLTILLVMSVIIAAVGVINTLALSVIERTREIGLLRAIGISRRQLRRVIRVESIVIAVFGAGLGIGIGIIFGAAVQNALKDQGLSELSVPVTTLAIYVVVGAVIGVLAALWPAWRAGRMDVLKAISTD</sequence>
<keyword evidence="12" id="KW-1185">Reference proteome</keyword>
<evidence type="ECO:0000256" key="8">
    <source>
        <dbReference type="SAM" id="Phobius"/>
    </source>
</evidence>
<reference evidence="11" key="1">
    <citation type="submission" date="2021-03" db="EMBL/GenBank/DDBJ databases">
        <authorList>
            <person name="Kanchanasin P."/>
            <person name="Saeng-In P."/>
            <person name="Phongsopitanun W."/>
            <person name="Yuki M."/>
            <person name="Kudo T."/>
            <person name="Ohkuma M."/>
            <person name="Tanasupawat S."/>
        </authorList>
    </citation>
    <scope>NUCLEOTIDE SEQUENCE</scope>
    <source>
        <strain evidence="11">GKU 128</strain>
    </source>
</reference>
<evidence type="ECO:0000256" key="1">
    <source>
        <dbReference type="ARBA" id="ARBA00004651"/>
    </source>
</evidence>
<evidence type="ECO:0000256" key="7">
    <source>
        <dbReference type="SAM" id="MobiDB-lite"/>
    </source>
</evidence>
<dbReference type="InterPro" id="IPR003838">
    <property type="entry name" value="ABC3_permease_C"/>
</dbReference>
<comment type="caution">
    <text evidence="11">The sequence shown here is derived from an EMBL/GenBank/DDBJ whole genome shotgun (WGS) entry which is preliminary data.</text>
</comment>
<dbReference type="RefSeq" id="WP_208258057.1">
    <property type="nucleotide sequence ID" value="NZ_JAGEOJ010000009.1"/>
</dbReference>
<dbReference type="Pfam" id="PF12704">
    <property type="entry name" value="MacB_PCD"/>
    <property type="match status" value="2"/>
</dbReference>
<dbReference type="InterPro" id="IPR025857">
    <property type="entry name" value="MacB_PCD"/>
</dbReference>
<feature type="transmembrane region" description="Helical" evidence="8">
    <location>
        <begin position="260"/>
        <end position="281"/>
    </location>
</feature>
<dbReference type="Pfam" id="PF02687">
    <property type="entry name" value="FtsX"/>
    <property type="match status" value="2"/>
</dbReference>